<evidence type="ECO:0008006" key="3">
    <source>
        <dbReference type="Google" id="ProtNLM"/>
    </source>
</evidence>
<proteinExistence type="predicted"/>
<evidence type="ECO:0000313" key="1">
    <source>
        <dbReference type="EMBL" id="TAA41568.1"/>
    </source>
</evidence>
<sequence length="189" mass="19901">MCGILLGLAIATNAGASDTSARHYNRSEALSARDVREGRIIGIRQVTIDNNQRVTVGAGIGGAAAYALTRSTNPKYRSTTRIAATAAGAVVGNAIHKALTSRKGVEIIIQTTDQRGKTEYISVVQDNDQQIHEGQRVIISGRGKGTRIAVFDGLSSVEQGKAIMVPASTPRVTGTAITMGARGIHVYEE</sequence>
<name>A0A4Q8M2J6_9GAMM</name>
<evidence type="ECO:0000313" key="2">
    <source>
        <dbReference type="Proteomes" id="UP000294164"/>
    </source>
</evidence>
<dbReference type="RefSeq" id="WP_130534728.1">
    <property type="nucleotide sequence ID" value="NZ_SHMG01000006.1"/>
</dbReference>
<gene>
    <name evidence="1" type="ORF">EA655_11540</name>
</gene>
<dbReference type="Proteomes" id="UP000294164">
    <property type="component" value="Unassembled WGS sequence"/>
</dbReference>
<comment type="caution">
    <text evidence="1">The sequence shown here is derived from an EMBL/GenBank/DDBJ whole genome shotgun (WGS) entry which is preliminary data.</text>
</comment>
<reference evidence="1 2" key="1">
    <citation type="submission" date="2019-02" db="EMBL/GenBank/DDBJ databases">
        <title>WGS of Pseudoxanthomonas species novum from clinical isolates.</title>
        <authorList>
            <person name="Bernier A.-M."/>
            <person name="Bernard K."/>
            <person name="Vachon A."/>
        </authorList>
    </citation>
    <scope>NUCLEOTIDE SEQUENCE [LARGE SCALE GENOMIC DNA]</scope>
    <source>
        <strain evidence="1 2">NML130969</strain>
    </source>
</reference>
<protein>
    <recommendedName>
        <fullName evidence="3">Glycine zipper 2TM domain-containing protein</fullName>
    </recommendedName>
</protein>
<organism evidence="1 2">
    <name type="scientific">Pseudoxanthomonas winnipegensis</name>
    <dbReference type="NCBI Taxonomy" id="2480810"/>
    <lineage>
        <taxon>Bacteria</taxon>
        <taxon>Pseudomonadati</taxon>
        <taxon>Pseudomonadota</taxon>
        <taxon>Gammaproteobacteria</taxon>
        <taxon>Lysobacterales</taxon>
        <taxon>Lysobacteraceae</taxon>
        <taxon>Pseudoxanthomonas</taxon>
    </lineage>
</organism>
<accession>A0A4Q8M2J6</accession>
<dbReference type="AlphaFoldDB" id="A0A4Q8M2J6"/>
<dbReference type="EMBL" id="SHMG01000006">
    <property type="protein sequence ID" value="TAA41568.1"/>
    <property type="molecule type" value="Genomic_DNA"/>
</dbReference>